<gene>
    <name evidence="1" type="primary">MTC6</name>
    <name evidence="1" type="ORF">M8818_006431</name>
</gene>
<organism evidence="1 2">
    <name type="scientific">Zalaria obscura</name>
    <dbReference type="NCBI Taxonomy" id="2024903"/>
    <lineage>
        <taxon>Eukaryota</taxon>
        <taxon>Fungi</taxon>
        <taxon>Dikarya</taxon>
        <taxon>Ascomycota</taxon>
        <taxon>Pezizomycotina</taxon>
        <taxon>Dothideomycetes</taxon>
        <taxon>Dothideomycetidae</taxon>
        <taxon>Dothideales</taxon>
        <taxon>Zalariaceae</taxon>
        <taxon>Zalaria</taxon>
    </lineage>
</organism>
<accession>A0ACC3S6N9</accession>
<evidence type="ECO:0000313" key="1">
    <source>
        <dbReference type="EMBL" id="KAK8198564.1"/>
    </source>
</evidence>
<reference evidence="1" key="1">
    <citation type="submission" date="2024-02" db="EMBL/GenBank/DDBJ databases">
        <title>Metagenome Assembled Genome of Zalaria obscura JY119.</title>
        <authorList>
            <person name="Vighnesh L."/>
            <person name="Jagadeeshwari U."/>
            <person name="Venkata Ramana C."/>
            <person name="Sasikala C."/>
        </authorList>
    </citation>
    <scope>NUCLEOTIDE SEQUENCE</scope>
    <source>
        <strain evidence="1">JY119</strain>
    </source>
</reference>
<protein>
    <submittedName>
        <fullName evidence="1">Maintenance of telomere capping protein 6</fullName>
    </submittedName>
</protein>
<sequence>MAAAYDPDDAARPEGVLYTALLTRRNQSQRDLSQAIPINFLTVPGVSLRNVCFASNRFAAAAARECFSNLLALGFRRFEVDLFWDASRQLWSLCPAELGSPSTAPASSPAASGVLSTASSVQSSSSSTPIASLSSAVLSERGILADEGLDVRGQTSPPRVDRAAQVDAAVTSSASTSSAVATTASSLTDAVSSTVTLGTNSSASPAESSSSTATPSAPTSDPGDDSTLYSVGPYLCSADANVDLFFDVLQGHFKDTSDRLNATLKYVDFRIHAAASASDPGGSPRAPAESNLPSSGNSLSANLNTNLSSYLYTPSQLQSQRANLNTSWASSNTKNYPTDLNYFNTNVASNGFYSTPDGWPSEGFVVLSQARRLVVGYGTIDPQMAGYNVSEDVDTIFPNGYLTASQDISKSTSTGELTGGCLFQSGETTIAAVNSSWAIAPDTTNTSLSAVGNSTAFNTITNITACGISPILNATLSSRTPAQDPSDYETFVRGTIWSFGPTEPSDSDDSPKSKHCAALNITASSFWEVADCTDHHYAACRTPGVPYDWRISSSSGAYDQIDSDLCPGDSFFAAPRTPLEQAYLRVAVEKWIQEQSDDDNGPLFWVDWNDLDITGCWVSGANSTCPYRSTSTSATRTVVVPTVAAVIVFVCCALLVFVKCAANRRSSKRRRRRGEDGSDYEGVPS</sequence>
<evidence type="ECO:0000313" key="2">
    <source>
        <dbReference type="Proteomes" id="UP001320706"/>
    </source>
</evidence>
<name>A0ACC3S6N9_9PEZI</name>
<proteinExistence type="predicted"/>
<dbReference type="Proteomes" id="UP001320706">
    <property type="component" value="Unassembled WGS sequence"/>
</dbReference>
<dbReference type="EMBL" id="JAMKPW020000040">
    <property type="protein sequence ID" value="KAK8198564.1"/>
    <property type="molecule type" value="Genomic_DNA"/>
</dbReference>
<keyword evidence="2" id="KW-1185">Reference proteome</keyword>
<comment type="caution">
    <text evidence="1">The sequence shown here is derived from an EMBL/GenBank/DDBJ whole genome shotgun (WGS) entry which is preliminary data.</text>
</comment>